<protein>
    <submittedName>
        <fullName evidence="1">General transcription factor II-I repeat domain-containing protein 2</fullName>
    </submittedName>
</protein>
<dbReference type="PANTHER" id="PTHR45913">
    <property type="entry name" value="EPM2A-INTERACTING PROTEIN 1"/>
    <property type="match status" value="1"/>
</dbReference>
<name>A0AA47NVL8_MERPO</name>
<gene>
    <name evidence="1" type="ORF">N1851_026008</name>
</gene>
<accession>A0AA47NVL8</accession>
<comment type="caution">
    <text evidence="1">The sequence shown here is derived from an EMBL/GenBank/DDBJ whole genome shotgun (WGS) entry which is preliminary data.</text>
</comment>
<keyword evidence="2" id="KW-1185">Reference proteome</keyword>
<evidence type="ECO:0000313" key="1">
    <source>
        <dbReference type="EMBL" id="KAK0137767.1"/>
    </source>
</evidence>
<dbReference type="Proteomes" id="UP001174136">
    <property type="component" value="Unassembled WGS sequence"/>
</dbReference>
<organism evidence="1 2">
    <name type="scientific">Merluccius polli</name>
    <name type="common">Benguela hake</name>
    <name type="synonym">Merluccius cadenati</name>
    <dbReference type="NCBI Taxonomy" id="89951"/>
    <lineage>
        <taxon>Eukaryota</taxon>
        <taxon>Metazoa</taxon>
        <taxon>Chordata</taxon>
        <taxon>Craniata</taxon>
        <taxon>Vertebrata</taxon>
        <taxon>Euteleostomi</taxon>
        <taxon>Actinopterygii</taxon>
        <taxon>Neopterygii</taxon>
        <taxon>Teleostei</taxon>
        <taxon>Neoteleostei</taxon>
        <taxon>Acanthomorphata</taxon>
        <taxon>Zeiogadaria</taxon>
        <taxon>Gadariae</taxon>
        <taxon>Gadiformes</taxon>
        <taxon>Gadoidei</taxon>
        <taxon>Merlucciidae</taxon>
        <taxon>Merluccius</taxon>
    </lineage>
</organism>
<dbReference type="PANTHER" id="PTHR45913:SF5">
    <property type="entry name" value="GENERAL TRANSCRIPTION FACTOR II-I REPEAT DOMAIN-CONTAINING PROTEIN 2A-LIKE PROTEIN"/>
    <property type="match status" value="1"/>
</dbReference>
<dbReference type="EMBL" id="JAOPHQ010004850">
    <property type="protein sequence ID" value="KAK0137767.1"/>
    <property type="molecule type" value="Genomic_DNA"/>
</dbReference>
<proteinExistence type="predicted"/>
<sequence>MQIAACAHSLKINNVMKTVVSTINFIKSRELNNRQFKELLSELDLVYHCEVRWSRANMPARFYALREVRHFMEMKGKTVVELSDGKFLSDLAFMLNIKLQGPNRLVNSLLSNVKSFEVKLRLWQGQLERGNTVLLRPNMLAFDERFHGVKNIQKELDMFATPFNVQPSDVPDNLQMEIIEVQNNNEFKAKYNNLSLLDLYHPEETCPEVCIPICTIGTTFCCEQFFSKPTLAKTRFRSRLTDPNLDNRL</sequence>
<reference evidence="1" key="1">
    <citation type="journal article" date="2023" name="Front. Mar. Sci.">
        <title>A new Merluccius polli reference genome to investigate the effects of global change in West African waters.</title>
        <authorList>
            <person name="Mateo J.L."/>
            <person name="Blanco-Fernandez C."/>
            <person name="Garcia-Vazquez E."/>
            <person name="Machado-Schiaffino G."/>
        </authorList>
    </citation>
    <scope>NUCLEOTIDE SEQUENCE</scope>
    <source>
        <strain evidence="1">C29</strain>
        <tissue evidence="1">Fin</tissue>
    </source>
</reference>
<dbReference type="AlphaFoldDB" id="A0AA47NVL8"/>
<evidence type="ECO:0000313" key="2">
    <source>
        <dbReference type="Proteomes" id="UP001174136"/>
    </source>
</evidence>